<reference evidence="11" key="1">
    <citation type="submission" date="2025-08" db="UniProtKB">
        <authorList>
            <consortium name="RefSeq"/>
        </authorList>
    </citation>
    <scope>IDENTIFICATION</scope>
    <source>
        <tissue evidence="11">Silk gland</tissue>
    </source>
</reference>
<feature type="domain" description="C2H2-type" evidence="8">
    <location>
        <begin position="218"/>
        <end position="245"/>
    </location>
</feature>
<dbReference type="CDD" id="cd17083">
    <property type="entry name" value="RAWUL_PCGF3"/>
    <property type="match status" value="1"/>
</dbReference>
<keyword evidence="1 6" id="KW-0479">Metal-binding</keyword>
<dbReference type="FunFam" id="3.30.160.60:FF:000624">
    <property type="entry name" value="zinc finger protein 697"/>
    <property type="match status" value="1"/>
</dbReference>
<dbReference type="FunFam" id="3.30.160.60:FF:000446">
    <property type="entry name" value="Zinc finger protein"/>
    <property type="match status" value="2"/>
</dbReference>
<dbReference type="InterPro" id="IPR032443">
    <property type="entry name" value="RAWUL"/>
</dbReference>
<gene>
    <name evidence="11" type="primary">LOC114248314</name>
</gene>
<dbReference type="PANTHER" id="PTHR16515:SF60">
    <property type="entry name" value="ZINC FINGER PROTEIN 436"/>
    <property type="match status" value="1"/>
</dbReference>
<keyword evidence="2" id="KW-0677">Repeat</keyword>
<keyword evidence="4 6" id="KW-0862">Zinc</keyword>
<dbReference type="Proteomes" id="UP000504629">
    <property type="component" value="Unplaced"/>
</dbReference>
<protein>
    <submittedName>
        <fullName evidence="11">Zinc finger protein 3-like</fullName>
    </submittedName>
</protein>
<feature type="compositionally biased region" description="Basic and acidic residues" evidence="7">
    <location>
        <begin position="118"/>
        <end position="128"/>
    </location>
</feature>
<feature type="binding site" evidence="6">
    <location>
        <position position="67"/>
    </location>
    <ligand>
        <name>Zn(2+)</name>
        <dbReference type="ChEBI" id="CHEBI:29105"/>
    </ligand>
</feature>
<organism evidence="10 11">
    <name type="scientific">Bombyx mandarina</name>
    <name type="common">Wild silk moth</name>
    <name type="synonym">Wild silkworm</name>
    <dbReference type="NCBI Taxonomy" id="7092"/>
    <lineage>
        <taxon>Eukaryota</taxon>
        <taxon>Metazoa</taxon>
        <taxon>Ecdysozoa</taxon>
        <taxon>Arthropoda</taxon>
        <taxon>Hexapoda</taxon>
        <taxon>Insecta</taxon>
        <taxon>Pterygota</taxon>
        <taxon>Neoptera</taxon>
        <taxon>Endopterygota</taxon>
        <taxon>Lepidoptera</taxon>
        <taxon>Glossata</taxon>
        <taxon>Ditrysia</taxon>
        <taxon>Bombycoidea</taxon>
        <taxon>Bombycidae</taxon>
        <taxon>Bombycinae</taxon>
        <taxon>Bombyx</taxon>
    </lineage>
</organism>
<dbReference type="FunFam" id="3.30.160.60:FF:000065">
    <property type="entry name" value="B-cell CLL/lymphoma 6, member B"/>
    <property type="match status" value="1"/>
</dbReference>
<evidence type="ECO:0000256" key="4">
    <source>
        <dbReference type="ARBA" id="ARBA00022833"/>
    </source>
</evidence>
<dbReference type="OrthoDB" id="3437960at2759"/>
<feature type="region of interest" description="Disordered" evidence="7">
    <location>
        <begin position="358"/>
        <end position="377"/>
    </location>
</feature>
<feature type="binding site" evidence="6">
    <location>
        <position position="70"/>
    </location>
    <ligand>
        <name>Zn(2+)</name>
        <dbReference type="ChEBI" id="CHEBI:29105"/>
    </ligand>
</feature>
<name>A0A6J2K8M6_BOMMA</name>
<evidence type="ECO:0000256" key="1">
    <source>
        <dbReference type="ARBA" id="ARBA00022723"/>
    </source>
</evidence>
<dbReference type="InterPro" id="IPR013087">
    <property type="entry name" value="Znf_C2H2_type"/>
</dbReference>
<dbReference type="SMART" id="SM00355">
    <property type="entry name" value="ZnF_C2H2"/>
    <property type="match status" value="4"/>
</dbReference>
<evidence type="ECO:0000259" key="9">
    <source>
        <dbReference type="PROSITE" id="PS51915"/>
    </source>
</evidence>
<feature type="compositionally biased region" description="Basic and acidic residues" evidence="7">
    <location>
        <begin position="136"/>
        <end position="145"/>
    </location>
</feature>
<dbReference type="Pfam" id="PF16207">
    <property type="entry name" value="RAWUL"/>
    <property type="match status" value="1"/>
</dbReference>
<dbReference type="InterPro" id="IPR050331">
    <property type="entry name" value="Zinc_finger"/>
</dbReference>
<evidence type="ECO:0000313" key="11">
    <source>
        <dbReference type="RefSeq" id="XP_028037322.1"/>
    </source>
</evidence>
<dbReference type="GeneID" id="114248314"/>
<sequence>MMSNSSESSVTYLNLKTMCRICLQTSKQIFDIFTCYYVKRKTLYSEMLASCTKLKPIVDDGLPRGICKDCSRQLKKVYAFNLQCEKSDVELRNVISQNGIELNSIPNQDIKQEYNELKRESDSLDDTKPSCVSDEDGIKNDIKTENDEDNESNWDAEDDNLLLEEIKSKKDDGTNLDHGDTPDIWLEKDINKIPKAKRGRKKKEKNGLSATPISKMPHQCDVCGKILSTKSNLKAHKICHTDVRPYKCTECPATFRGHSALFQHKKVHTKETPYHCEYCPKQFSRRTGLVNHIRVHTGEKLYSCGICFKNFVQSAQLSIHVKRHMGDKPFLCQDCGKDELKRERDFYRARGLPCPKDTALAADKPTGDEPEQPDNTDCHRKDEQVNVCLECISTSLRTLKRSFIRCSAQATITHLKKFVAKKVLNGIDQYREIDILCNDELLGKDHTLKFVYVTRWRFRDPPLRLQYRPKIDL</sequence>
<evidence type="ECO:0000256" key="6">
    <source>
        <dbReference type="PROSITE-ProRule" id="PRU01263"/>
    </source>
</evidence>
<dbReference type="RefSeq" id="XP_028037322.1">
    <property type="nucleotide sequence ID" value="XM_028181521.1"/>
</dbReference>
<feature type="domain" description="ZAD" evidence="9">
    <location>
        <begin position="17"/>
        <end position="94"/>
    </location>
</feature>
<evidence type="ECO:0000256" key="7">
    <source>
        <dbReference type="SAM" id="MobiDB-lite"/>
    </source>
</evidence>
<dbReference type="Gene3D" id="3.40.1800.20">
    <property type="match status" value="1"/>
</dbReference>
<feature type="region of interest" description="Disordered" evidence="7">
    <location>
        <begin position="118"/>
        <end position="157"/>
    </location>
</feature>
<evidence type="ECO:0000256" key="2">
    <source>
        <dbReference type="ARBA" id="ARBA00022737"/>
    </source>
</evidence>
<feature type="domain" description="C2H2-type" evidence="8">
    <location>
        <begin position="274"/>
        <end position="301"/>
    </location>
</feature>
<dbReference type="AlphaFoldDB" id="A0A6J2K8M6"/>
<dbReference type="GO" id="GO:0010468">
    <property type="term" value="P:regulation of gene expression"/>
    <property type="evidence" value="ECO:0007669"/>
    <property type="project" value="TreeGrafter"/>
</dbReference>
<accession>A0A6J2K8M6</accession>
<feature type="binding site" evidence="6">
    <location>
        <position position="19"/>
    </location>
    <ligand>
        <name>Zn(2+)</name>
        <dbReference type="ChEBI" id="CHEBI:29105"/>
    </ligand>
</feature>
<proteinExistence type="predicted"/>
<feature type="domain" description="C2H2-type" evidence="8">
    <location>
        <begin position="302"/>
        <end position="329"/>
    </location>
</feature>
<evidence type="ECO:0000256" key="3">
    <source>
        <dbReference type="ARBA" id="ARBA00022771"/>
    </source>
</evidence>
<dbReference type="Gene3D" id="3.30.160.60">
    <property type="entry name" value="Classic Zinc Finger"/>
    <property type="match status" value="4"/>
</dbReference>
<dbReference type="SUPFAM" id="SSF57667">
    <property type="entry name" value="beta-beta-alpha zinc fingers"/>
    <property type="match status" value="2"/>
</dbReference>
<dbReference type="GO" id="GO:0008270">
    <property type="term" value="F:zinc ion binding"/>
    <property type="evidence" value="ECO:0007669"/>
    <property type="project" value="UniProtKB-UniRule"/>
</dbReference>
<feature type="binding site" evidence="6">
    <location>
        <position position="22"/>
    </location>
    <ligand>
        <name>Zn(2+)</name>
        <dbReference type="ChEBI" id="CHEBI:29105"/>
    </ligand>
</feature>
<dbReference type="PROSITE" id="PS50157">
    <property type="entry name" value="ZINC_FINGER_C2H2_2"/>
    <property type="match status" value="4"/>
</dbReference>
<keyword evidence="3 5" id="KW-0863">Zinc-finger</keyword>
<dbReference type="SMART" id="SM00868">
    <property type="entry name" value="zf-AD"/>
    <property type="match status" value="1"/>
</dbReference>
<dbReference type="KEGG" id="bman:114248314"/>
<evidence type="ECO:0000259" key="8">
    <source>
        <dbReference type="PROSITE" id="PS50157"/>
    </source>
</evidence>
<dbReference type="Pfam" id="PF07776">
    <property type="entry name" value="zf-AD"/>
    <property type="match status" value="1"/>
</dbReference>
<dbReference type="InterPro" id="IPR012934">
    <property type="entry name" value="Znf_AD"/>
</dbReference>
<dbReference type="Gene3D" id="3.10.20.90">
    <property type="entry name" value="Phosphatidylinositol 3-kinase Catalytic Subunit, Chain A, domain 1"/>
    <property type="match status" value="1"/>
</dbReference>
<dbReference type="Pfam" id="PF00096">
    <property type="entry name" value="zf-C2H2"/>
    <property type="match status" value="4"/>
</dbReference>
<dbReference type="PANTHER" id="PTHR16515">
    <property type="entry name" value="PR DOMAIN ZINC FINGER PROTEIN"/>
    <property type="match status" value="1"/>
</dbReference>
<evidence type="ECO:0000256" key="5">
    <source>
        <dbReference type="PROSITE-ProRule" id="PRU00042"/>
    </source>
</evidence>
<feature type="domain" description="C2H2-type" evidence="8">
    <location>
        <begin position="246"/>
        <end position="273"/>
    </location>
</feature>
<keyword evidence="10" id="KW-1185">Reference proteome</keyword>
<dbReference type="GO" id="GO:0005634">
    <property type="term" value="C:nucleus"/>
    <property type="evidence" value="ECO:0007669"/>
    <property type="project" value="InterPro"/>
</dbReference>
<dbReference type="InterPro" id="IPR036236">
    <property type="entry name" value="Znf_C2H2_sf"/>
</dbReference>
<evidence type="ECO:0000313" key="10">
    <source>
        <dbReference type="Proteomes" id="UP000504629"/>
    </source>
</evidence>
<dbReference type="PROSITE" id="PS51915">
    <property type="entry name" value="ZAD"/>
    <property type="match status" value="1"/>
</dbReference>
<feature type="compositionally biased region" description="Acidic residues" evidence="7">
    <location>
        <begin position="146"/>
        <end position="157"/>
    </location>
</feature>
<dbReference type="FunFam" id="3.10.20.90:FF:000073">
    <property type="entry name" value="Polycomb group RING finger protein 3"/>
    <property type="match status" value="1"/>
</dbReference>
<dbReference type="PROSITE" id="PS00028">
    <property type="entry name" value="ZINC_FINGER_C2H2_1"/>
    <property type="match status" value="4"/>
</dbReference>
<dbReference type="SUPFAM" id="SSF57716">
    <property type="entry name" value="Glucocorticoid receptor-like (DNA-binding domain)"/>
    <property type="match status" value="1"/>
</dbReference>